<dbReference type="Pfam" id="PF11086">
    <property type="entry name" value="DUF2878"/>
    <property type="match status" value="1"/>
</dbReference>
<proteinExistence type="predicted"/>
<feature type="transmembrane region" description="Helical" evidence="1">
    <location>
        <begin position="144"/>
        <end position="164"/>
    </location>
</feature>
<feature type="transmembrane region" description="Helical" evidence="1">
    <location>
        <begin position="17"/>
        <end position="41"/>
    </location>
</feature>
<sequence length="174" mass="19587">MIVLQHWITNALIFQSVWFAALFFQSQALWFMTAGCVIMLLGHSNRRLNMILALAGSVIGVLVEYTAVESNLMSYQGEAIIPLWLWVLWIALLLTLNKALAKLLTLPMPVQILLFAVCAPPSYLGAANFDVLTIHQPWYVFWPTFGAMWSVGFYIIICINRFLLGTNLARGHAN</sequence>
<feature type="transmembrane region" description="Helical" evidence="1">
    <location>
        <begin position="79"/>
        <end position="96"/>
    </location>
</feature>
<keyword evidence="3" id="KW-1185">Reference proteome</keyword>
<reference evidence="2 3" key="1">
    <citation type="submission" date="2015-06" db="EMBL/GenBank/DDBJ databases">
        <title>Genome sequence of Pseudoalteromonas peptidolytica.</title>
        <authorList>
            <person name="Xie B.-B."/>
            <person name="Rong J.-C."/>
            <person name="Qin Q.-L."/>
            <person name="Zhang Y.-Z."/>
        </authorList>
    </citation>
    <scope>NUCLEOTIDE SEQUENCE [LARGE SCALE GENOMIC DNA]</scope>
    <source>
        <strain evidence="2 3">F12-50-A1</strain>
    </source>
</reference>
<feature type="transmembrane region" description="Helical" evidence="1">
    <location>
        <begin position="48"/>
        <end position="67"/>
    </location>
</feature>
<dbReference type="EMBL" id="AQHF01000034">
    <property type="protein sequence ID" value="MBE0348720.1"/>
    <property type="molecule type" value="Genomic_DNA"/>
</dbReference>
<protein>
    <recommendedName>
        <fullName evidence="4">DUF2878 domain-containing protein</fullName>
    </recommendedName>
</protein>
<keyword evidence="1" id="KW-0812">Transmembrane</keyword>
<organism evidence="2 3">
    <name type="scientific">Pseudoalteromonas peptidolytica F12-50-A1</name>
    <dbReference type="NCBI Taxonomy" id="1315280"/>
    <lineage>
        <taxon>Bacteria</taxon>
        <taxon>Pseudomonadati</taxon>
        <taxon>Pseudomonadota</taxon>
        <taxon>Gammaproteobacteria</taxon>
        <taxon>Alteromonadales</taxon>
        <taxon>Pseudoalteromonadaceae</taxon>
        <taxon>Pseudoalteromonas</taxon>
    </lineage>
</organism>
<feature type="transmembrane region" description="Helical" evidence="1">
    <location>
        <begin position="103"/>
        <end position="124"/>
    </location>
</feature>
<dbReference type="InterPro" id="IPR021306">
    <property type="entry name" value="DUF2878"/>
</dbReference>
<dbReference type="Proteomes" id="UP000660708">
    <property type="component" value="Unassembled WGS sequence"/>
</dbReference>
<dbReference type="RefSeq" id="WP_147390568.1">
    <property type="nucleotide sequence ID" value="NZ_AQHF01000034.1"/>
</dbReference>
<name>A0A8I0T644_9GAMM</name>
<gene>
    <name evidence="2" type="ORF">PPEP_b0535</name>
</gene>
<accession>A0A8I0T644</accession>
<evidence type="ECO:0000313" key="3">
    <source>
        <dbReference type="Proteomes" id="UP000660708"/>
    </source>
</evidence>
<keyword evidence="1" id="KW-0472">Membrane</keyword>
<keyword evidence="1" id="KW-1133">Transmembrane helix</keyword>
<evidence type="ECO:0000313" key="2">
    <source>
        <dbReference type="EMBL" id="MBE0348720.1"/>
    </source>
</evidence>
<dbReference type="AlphaFoldDB" id="A0A8I0T644"/>
<evidence type="ECO:0008006" key="4">
    <source>
        <dbReference type="Google" id="ProtNLM"/>
    </source>
</evidence>
<evidence type="ECO:0000256" key="1">
    <source>
        <dbReference type="SAM" id="Phobius"/>
    </source>
</evidence>
<comment type="caution">
    <text evidence="2">The sequence shown here is derived from an EMBL/GenBank/DDBJ whole genome shotgun (WGS) entry which is preliminary data.</text>
</comment>